<evidence type="ECO:0000313" key="3">
    <source>
        <dbReference type="EMBL" id="KAK3953131.1"/>
    </source>
</evidence>
<gene>
    <name evidence="3" type="ORF">QBC32DRAFT_388759</name>
</gene>
<keyword evidence="2" id="KW-0472">Membrane</keyword>
<keyword evidence="2" id="KW-0812">Transmembrane</keyword>
<feature type="compositionally biased region" description="Basic and acidic residues" evidence="1">
    <location>
        <begin position="260"/>
        <end position="271"/>
    </location>
</feature>
<evidence type="ECO:0000313" key="4">
    <source>
        <dbReference type="Proteomes" id="UP001303222"/>
    </source>
</evidence>
<sequence length="570" mass="62000">SFTAPGYASIAPEQVGTKQKDKSPFGSSWSIAYIARAFIYRFLLLTFDCSDVQPLLALFFWPGHIVALVLLLLDVYCRRIPLIGRLSTDSPKPIHGKLRTGIQLDLDPVFLLSLLCSYWVKLLETMLKSAMAETKCANDDLPIDNPTPSNEEDEKEKCPYTGDEIDLVLKTRQVASENGHTVVGICRWVESMNAKDPLWEQNWRTNRPLPACVSGGCGLGYYDRCESMHLAMSAPSDFDPRKLPTGRSGPSSPSSMAVNHPRDYVIDDFKGPDVSAPSGEDQKESSNVKSARNEVINGFLPIPDNCDAHLYPAEVEQQRKHQRRPQVEQQEIPATYMALTAQGPAPDTYSSTSSFPSNTRSWLNSICNRCGSKRPGCCAFSREAATRAPSTCKSKGVNEKPIDQFAGMSKRTREDIEILLAAVRRMPLSAYMPYVNSNASMPLTPEKKASKSSGDGGGAPSDVAPGIEGWEPITSALDPDVERPSSVVTTRGSVSDSEPAKSVASGSEIGKDEKDERDGNDGKNGEEIEESEEVEKVENVGKNGNDGENGKEGQDGENGVSVVVGEAPTL</sequence>
<comment type="caution">
    <text evidence="3">The sequence shown here is derived from an EMBL/GenBank/DDBJ whole genome shotgun (WGS) entry which is preliminary data.</text>
</comment>
<feature type="non-terminal residue" evidence="3">
    <location>
        <position position="1"/>
    </location>
</feature>
<feature type="compositionally biased region" description="Basic and acidic residues" evidence="1">
    <location>
        <begin position="509"/>
        <end position="526"/>
    </location>
</feature>
<protein>
    <submittedName>
        <fullName evidence="3">Uncharacterized protein</fullName>
    </submittedName>
</protein>
<proteinExistence type="predicted"/>
<organism evidence="3 4">
    <name type="scientific">Pseudoneurospora amorphoporcata</name>
    <dbReference type="NCBI Taxonomy" id="241081"/>
    <lineage>
        <taxon>Eukaryota</taxon>
        <taxon>Fungi</taxon>
        <taxon>Dikarya</taxon>
        <taxon>Ascomycota</taxon>
        <taxon>Pezizomycotina</taxon>
        <taxon>Sordariomycetes</taxon>
        <taxon>Sordariomycetidae</taxon>
        <taxon>Sordariales</taxon>
        <taxon>Sordariaceae</taxon>
        <taxon>Pseudoneurospora</taxon>
    </lineage>
</organism>
<evidence type="ECO:0000256" key="2">
    <source>
        <dbReference type="SAM" id="Phobius"/>
    </source>
</evidence>
<dbReference type="EMBL" id="MU859111">
    <property type="protein sequence ID" value="KAK3953131.1"/>
    <property type="molecule type" value="Genomic_DNA"/>
</dbReference>
<feature type="transmembrane region" description="Helical" evidence="2">
    <location>
        <begin position="25"/>
        <end position="43"/>
    </location>
</feature>
<feature type="transmembrane region" description="Helical" evidence="2">
    <location>
        <begin position="55"/>
        <end position="77"/>
    </location>
</feature>
<feature type="region of interest" description="Disordered" evidence="1">
    <location>
        <begin position="443"/>
        <end position="570"/>
    </location>
</feature>
<reference evidence="3" key="1">
    <citation type="journal article" date="2023" name="Mol. Phylogenet. Evol.">
        <title>Genome-scale phylogeny and comparative genomics of the fungal order Sordariales.</title>
        <authorList>
            <person name="Hensen N."/>
            <person name="Bonometti L."/>
            <person name="Westerberg I."/>
            <person name="Brannstrom I.O."/>
            <person name="Guillou S."/>
            <person name="Cros-Aarteil S."/>
            <person name="Calhoun S."/>
            <person name="Haridas S."/>
            <person name="Kuo A."/>
            <person name="Mondo S."/>
            <person name="Pangilinan J."/>
            <person name="Riley R."/>
            <person name="LaButti K."/>
            <person name="Andreopoulos B."/>
            <person name="Lipzen A."/>
            <person name="Chen C."/>
            <person name="Yan M."/>
            <person name="Daum C."/>
            <person name="Ng V."/>
            <person name="Clum A."/>
            <person name="Steindorff A."/>
            <person name="Ohm R.A."/>
            <person name="Martin F."/>
            <person name="Silar P."/>
            <person name="Natvig D.O."/>
            <person name="Lalanne C."/>
            <person name="Gautier V."/>
            <person name="Ament-Velasquez S.L."/>
            <person name="Kruys A."/>
            <person name="Hutchinson M.I."/>
            <person name="Powell A.J."/>
            <person name="Barry K."/>
            <person name="Miller A.N."/>
            <person name="Grigoriev I.V."/>
            <person name="Debuchy R."/>
            <person name="Gladieux P."/>
            <person name="Hiltunen Thoren M."/>
            <person name="Johannesson H."/>
        </authorList>
    </citation>
    <scope>NUCLEOTIDE SEQUENCE</scope>
    <source>
        <strain evidence="3">CBS 626.80</strain>
    </source>
</reference>
<feature type="region of interest" description="Disordered" evidence="1">
    <location>
        <begin position="234"/>
        <end position="290"/>
    </location>
</feature>
<feature type="compositionally biased region" description="Low complexity" evidence="1">
    <location>
        <begin position="246"/>
        <end position="255"/>
    </location>
</feature>
<keyword evidence="2" id="KW-1133">Transmembrane helix</keyword>
<accession>A0AAN6NWD8</accession>
<name>A0AAN6NWD8_9PEZI</name>
<dbReference type="AlphaFoldDB" id="A0AAN6NWD8"/>
<feature type="compositionally biased region" description="Polar residues" evidence="1">
    <location>
        <begin position="486"/>
        <end position="496"/>
    </location>
</feature>
<dbReference type="Proteomes" id="UP001303222">
    <property type="component" value="Unassembled WGS sequence"/>
</dbReference>
<reference evidence="3" key="2">
    <citation type="submission" date="2023-06" db="EMBL/GenBank/DDBJ databases">
        <authorList>
            <consortium name="Lawrence Berkeley National Laboratory"/>
            <person name="Mondo S.J."/>
            <person name="Hensen N."/>
            <person name="Bonometti L."/>
            <person name="Westerberg I."/>
            <person name="Brannstrom I.O."/>
            <person name="Guillou S."/>
            <person name="Cros-Aarteil S."/>
            <person name="Calhoun S."/>
            <person name="Haridas S."/>
            <person name="Kuo A."/>
            <person name="Pangilinan J."/>
            <person name="Riley R."/>
            <person name="Labutti K."/>
            <person name="Andreopoulos B."/>
            <person name="Lipzen A."/>
            <person name="Chen C."/>
            <person name="Yanf M."/>
            <person name="Daum C."/>
            <person name="Ng V."/>
            <person name="Clum A."/>
            <person name="Steindorff A."/>
            <person name="Ohm R."/>
            <person name="Martin F."/>
            <person name="Silar P."/>
            <person name="Natvig D."/>
            <person name="Lalanne C."/>
            <person name="Gautier V."/>
            <person name="Ament-Velasquez S.L."/>
            <person name="Kruys A."/>
            <person name="Hutchinson M.I."/>
            <person name="Powell A.J."/>
            <person name="Barry K."/>
            <person name="Miller A.N."/>
            <person name="Grigoriev I.V."/>
            <person name="Debuchy R."/>
            <person name="Gladieux P."/>
            <person name="Thoren M.H."/>
            <person name="Johannesson H."/>
        </authorList>
    </citation>
    <scope>NUCLEOTIDE SEQUENCE</scope>
    <source>
        <strain evidence="3">CBS 626.80</strain>
    </source>
</reference>
<evidence type="ECO:0000256" key="1">
    <source>
        <dbReference type="SAM" id="MobiDB-lite"/>
    </source>
</evidence>
<keyword evidence="4" id="KW-1185">Reference proteome</keyword>